<name>A0A7J0BQS9_9BACT</name>
<dbReference type="Proteomes" id="UP000503820">
    <property type="component" value="Unassembled WGS sequence"/>
</dbReference>
<dbReference type="RefSeq" id="WP_174408763.1">
    <property type="nucleotide sequence ID" value="NZ_BLVP01000002.1"/>
</dbReference>
<evidence type="ECO:0000313" key="1">
    <source>
        <dbReference type="EMBL" id="GFM36073.1"/>
    </source>
</evidence>
<dbReference type="AlphaFoldDB" id="A0A7J0BQS9"/>
<proteinExistence type="predicted"/>
<evidence type="ECO:0000313" key="2">
    <source>
        <dbReference type="Proteomes" id="UP000503820"/>
    </source>
</evidence>
<protein>
    <submittedName>
        <fullName evidence="1">Uncharacterized protein</fullName>
    </submittedName>
</protein>
<sequence>MSTTFSSSTLDAIAEFFITHLLINYKEAANDACSAYAISAFFTNYTLGGTFWDSSHQRIVALCQKNEDLRQFISFANNTLIFNIAGTEFRCYRVPPETGIPHGAIAFKKSLKRDQHLLTSDFEQYIPQGKLMVGFHVDSEEGLVKADLSEIYPRIDSKGFTRNPLLTLFNASSSMPLFPAETERPKPARPKVSFEGAMGLEAVKK</sequence>
<gene>
    <name evidence="1" type="ORF">DSM19430T_07570</name>
</gene>
<dbReference type="EMBL" id="BLVP01000002">
    <property type="protein sequence ID" value="GFM36073.1"/>
    <property type="molecule type" value="Genomic_DNA"/>
</dbReference>
<reference evidence="1 2" key="1">
    <citation type="submission" date="2020-05" db="EMBL/GenBank/DDBJ databases">
        <title>Draft genome sequence of Desulfovibrio psychrotolerans JS1T.</title>
        <authorList>
            <person name="Ueno A."/>
            <person name="Tamazawa S."/>
            <person name="Tamamura S."/>
            <person name="Murakami T."/>
            <person name="Kiyama T."/>
            <person name="Inomata H."/>
            <person name="Amano Y."/>
            <person name="Miyakawa K."/>
            <person name="Tamaki H."/>
            <person name="Naganuma T."/>
            <person name="Kaneko K."/>
        </authorList>
    </citation>
    <scope>NUCLEOTIDE SEQUENCE [LARGE SCALE GENOMIC DNA]</scope>
    <source>
        <strain evidence="1 2">JS1</strain>
    </source>
</reference>
<accession>A0A7J0BQS9</accession>
<comment type="caution">
    <text evidence="1">The sequence shown here is derived from an EMBL/GenBank/DDBJ whole genome shotgun (WGS) entry which is preliminary data.</text>
</comment>
<keyword evidence="2" id="KW-1185">Reference proteome</keyword>
<organism evidence="1 2">
    <name type="scientific">Desulfovibrio psychrotolerans</name>
    <dbReference type="NCBI Taxonomy" id="415242"/>
    <lineage>
        <taxon>Bacteria</taxon>
        <taxon>Pseudomonadati</taxon>
        <taxon>Thermodesulfobacteriota</taxon>
        <taxon>Desulfovibrionia</taxon>
        <taxon>Desulfovibrionales</taxon>
        <taxon>Desulfovibrionaceae</taxon>
        <taxon>Desulfovibrio</taxon>
    </lineage>
</organism>